<dbReference type="GO" id="GO:0016846">
    <property type="term" value="F:carbon-sulfur lyase activity"/>
    <property type="evidence" value="ECO:0007669"/>
    <property type="project" value="InterPro"/>
</dbReference>
<dbReference type="PANTHER" id="PTHR33337:SF40">
    <property type="entry name" value="CENP-V_GFA DOMAIN-CONTAINING PROTEIN-RELATED"/>
    <property type="match status" value="1"/>
</dbReference>
<evidence type="ECO:0000313" key="6">
    <source>
        <dbReference type="EMBL" id="KAK5537853.1"/>
    </source>
</evidence>
<dbReference type="InterPro" id="IPR011057">
    <property type="entry name" value="Mss4-like_sf"/>
</dbReference>
<keyword evidence="7" id="KW-1185">Reference proteome</keyword>
<dbReference type="PROSITE" id="PS51891">
    <property type="entry name" value="CENP_V_GFA"/>
    <property type="match status" value="1"/>
</dbReference>
<keyword evidence="4" id="KW-0456">Lyase</keyword>
<organism evidence="6 7">
    <name type="scientific">Vermiconidia calcicola</name>
    <dbReference type="NCBI Taxonomy" id="1690605"/>
    <lineage>
        <taxon>Eukaryota</taxon>
        <taxon>Fungi</taxon>
        <taxon>Dikarya</taxon>
        <taxon>Ascomycota</taxon>
        <taxon>Pezizomycotina</taxon>
        <taxon>Dothideomycetes</taxon>
        <taxon>Dothideomycetidae</taxon>
        <taxon>Mycosphaerellales</taxon>
        <taxon>Extremaceae</taxon>
        <taxon>Vermiconidia</taxon>
    </lineage>
</organism>
<gene>
    <name evidence="6" type="ORF">LTR25_005105</name>
</gene>
<evidence type="ECO:0000256" key="4">
    <source>
        <dbReference type="ARBA" id="ARBA00023239"/>
    </source>
</evidence>
<dbReference type="SUPFAM" id="SSF51316">
    <property type="entry name" value="Mss4-like"/>
    <property type="match status" value="1"/>
</dbReference>
<keyword evidence="3" id="KW-0862">Zinc</keyword>
<dbReference type="AlphaFoldDB" id="A0AAV9QA45"/>
<accession>A0AAV9QA45</accession>
<evidence type="ECO:0000256" key="3">
    <source>
        <dbReference type="ARBA" id="ARBA00022833"/>
    </source>
</evidence>
<dbReference type="EMBL" id="JAXLQG010000007">
    <property type="protein sequence ID" value="KAK5537853.1"/>
    <property type="molecule type" value="Genomic_DNA"/>
</dbReference>
<evidence type="ECO:0000313" key="7">
    <source>
        <dbReference type="Proteomes" id="UP001345827"/>
    </source>
</evidence>
<dbReference type="Proteomes" id="UP001345827">
    <property type="component" value="Unassembled WGS sequence"/>
</dbReference>
<comment type="similarity">
    <text evidence="1">Belongs to the Gfa family.</text>
</comment>
<dbReference type="PANTHER" id="PTHR33337">
    <property type="entry name" value="GFA DOMAIN-CONTAINING PROTEIN"/>
    <property type="match status" value="1"/>
</dbReference>
<sequence length="286" mass="31706">MGEYESSSTCQRLFCKQCGASVVNIDKAADADEWEVATGVLHFDDGNGLGSRLNRAQMWVEDVRGDGGATGWINQGRLEGMDRHWRGRKSEVVTDEDVWQMMRQGQEFSAELPGEHLDASCHCQNVAFSMSRPEKSFNNGTGKFEASLDACTSCRTVGGFEITSWITVPKELIKSGSGHLGTLLANRSKLGHYNTSSDVSRYFCTTCGATVFYEKHGHDTIDIGIGLLHPQHEGAMRVENWLAWQEYPKCLGYQEDAVDKHFVANLAEGMRLAEVSRKGTKVDKQV</sequence>
<dbReference type="GO" id="GO:0046872">
    <property type="term" value="F:metal ion binding"/>
    <property type="evidence" value="ECO:0007669"/>
    <property type="project" value="UniProtKB-KW"/>
</dbReference>
<feature type="domain" description="CENP-V/GFA" evidence="5">
    <location>
        <begin position="112"/>
        <end position="248"/>
    </location>
</feature>
<keyword evidence="2" id="KW-0479">Metal-binding</keyword>
<evidence type="ECO:0000256" key="2">
    <source>
        <dbReference type="ARBA" id="ARBA00022723"/>
    </source>
</evidence>
<evidence type="ECO:0000259" key="5">
    <source>
        <dbReference type="PROSITE" id="PS51891"/>
    </source>
</evidence>
<proteinExistence type="inferred from homology"/>
<protein>
    <recommendedName>
        <fullName evidence="5">CENP-V/GFA domain-containing protein</fullName>
    </recommendedName>
</protein>
<reference evidence="6 7" key="1">
    <citation type="submission" date="2023-06" db="EMBL/GenBank/DDBJ databases">
        <title>Black Yeasts Isolated from many extreme environments.</title>
        <authorList>
            <person name="Coleine C."/>
            <person name="Stajich J.E."/>
            <person name="Selbmann L."/>
        </authorList>
    </citation>
    <scope>NUCLEOTIDE SEQUENCE [LARGE SCALE GENOMIC DNA]</scope>
    <source>
        <strain evidence="6 7">CCFEE 5887</strain>
    </source>
</reference>
<evidence type="ECO:0000256" key="1">
    <source>
        <dbReference type="ARBA" id="ARBA00005495"/>
    </source>
</evidence>
<comment type="caution">
    <text evidence="6">The sequence shown here is derived from an EMBL/GenBank/DDBJ whole genome shotgun (WGS) entry which is preliminary data.</text>
</comment>
<dbReference type="Gene3D" id="3.90.1590.10">
    <property type="entry name" value="glutathione-dependent formaldehyde- activating enzyme (gfa)"/>
    <property type="match status" value="1"/>
</dbReference>
<dbReference type="InterPro" id="IPR006913">
    <property type="entry name" value="CENP-V/GFA"/>
</dbReference>
<name>A0AAV9QA45_9PEZI</name>
<dbReference type="Pfam" id="PF04828">
    <property type="entry name" value="GFA"/>
    <property type="match status" value="1"/>
</dbReference>